<dbReference type="RefSeq" id="WP_188404573.1">
    <property type="nucleotide sequence ID" value="NZ_BMCE01000008.1"/>
</dbReference>
<protein>
    <submittedName>
        <fullName evidence="1">Uncharacterized protein</fullName>
    </submittedName>
</protein>
<accession>A0ABS2Z8P2</accession>
<proteinExistence type="predicted"/>
<name>A0ABS2Z8P2_9BACL</name>
<evidence type="ECO:0000313" key="2">
    <source>
        <dbReference type="Proteomes" id="UP001319060"/>
    </source>
</evidence>
<keyword evidence="2" id="KW-1185">Reference proteome</keyword>
<sequence length="63" mass="7647">MNYFKRNEEIRRAKGSIPNWIVAEKLGIHENSYYRLLRKKLSVEKKEEILDIIEQLKRDQEGE</sequence>
<organism evidence="1 2">
    <name type="scientific">Fictibacillus barbaricus</name>
    <dbReference type="NCBI Taxonomy" id="182136"/>
    <lineage>
        <taxon>Bacteria</taxon>
        <taxon>Bacillati</taxon>
        <taxon>Bacillota</taxon>
        <taxon>Bacilli</taxon>
        <taxon>Bacillales</taxon>
        <taxon>Fictibacillaceae</taxon>
        <taxon>Fictibacillus</taxon>
    </lineage>
</organism>
<gene>
    <name evidence="1" type="ORF">JYA64_01185</name>
</gene>
<reference evidence="1 2" key="1">
    <citation type="submission" date="2021-01" db="EMBL/GenBank/DDBJ databases">
        <title>Genome Sequencing of Type Strains.</title>
        <authorList>
            <person name="Lemaire J.F."/>
            <person name="Inderbitzin P."/>
            <person name="Collins S.B."/>
            <person name="Wespe N."/>
            <person name="Knight-Connoni V."/>
        </authorList>
    </citation>
    <scope>NUCLEOTIDE SEQUENCE [LARGE SCALE GENOMIC DNA]</scope>
    <source>
        <strain evidence="1 2">DSM 14730</strain>
    </source>
</reference>
<evidence type="ECO:0000313" key="1">
    <source>
        <dbReference type="EMBL" id="MBN3543912.1"/>
    </source>
</evidence>
<dbReference type="EMBL" id="JAFHKS010000037">
    <property type="protein sequence ID" value="MBN3543912.1"/>
    <property type="molecule type" value="Genomic_DNA"/>
</dbReference>
<comment type="caution">
    <text evidence="1">The sequence shown here is derived from an EMBL/GenBank/DDBJ whole genome shotgun (WGS) entry which is preliminary data.</text>
</comment>
<dbReference type="Proteomes" id="UP001319060">
    <property type="component" value="Unassembled WGS sequence"/>
</dbReference>